<feature type="domain" description="Transketolase-like pyrimidine-binding" evidence="5">
    <location>
        <begin position="383"/>
        <end position="573"/>
    </location>
</feature>
<gene>
    <name evidence="6" type="ordered locus">AciX8_1322</name>
</gene>
<dbReference type="EC" id="1.2.4.1" evidence="6"/>
<dbReference type="FunFam" id="3.40.50.970:FF:000001">
    <property type="entry name" value="Pyruvate dehydrogenase E1 beta subunit"/>
    <property type="match status" value="1"/>
</dbReference>
<dbReference type="Pfam" id="PF00676">
    <property type="entry name" value="E1_dh"/>
    <property type="match status" value="1"/>
</dbReference>
<dbReference type="RefSeq" id="WP_014264545.1">
    <property type="nucleotide sequence ID" value="NC_016631.1"/>
</dbReference>
<dbReference type="PANTHER" id="PTHR43257">
    <property type="entry name" value="PYRUVATE DEHYDROGENASE E1 COMPONENT BETA SUBUNIT"/>
    <property type="match status" value="1"/>
</dbReference>
<dbReference type="EC" id="1.2.4.4" evidence="6"/>
<dbReference type="InterPro" id="IPR001017">
    <property type="entry name" value="DH_E1"/>
</dbReference>
<dbReference type="Proteomes" id="UP000007113">
    <property type="component" value="Chromosome"/>
</dbReference>
<dbReference type="eggNOG" id="COG0022">
    <property type="taxonomic scope" value="Bacteria"/>
</dbReference>
<dbReference type="HOGENOM" id="CLU_012907_2_1_0"/>
<dbReference type="SMART" id="SM00861">
    <property type="entry name" value="Transket_pyr"/>
    <property type="match status" value="1"/>
</dbReference>
<evidence type="ECO:0000256" key="4">
    <source>
        <dbReference type="ARBA" id="ARBA00023052"/>
    </source>
</evidence>
<dbReference type="Gene3D" id="3.40.50.970">
    <property type="match status" value="2"/>
</dbReference>
<dbReference type="EMBL" id="CP003130">
    <property type="protein sequence ID" value="AEU35665.1"/>
    <property type="molecule type" value="Genomic_DNA"/>
</dbReference>
<evidence type="ECO:0000256" key="3">
    <source>
        <dbReference type="ARBA" id="ARBA00023002"/>
    </source>
</evidence>
<dbReference type="SUPFAM" id="SSF52922">
    <property type="entry name" value="TK C-terminal domain-like"/>
    <property type="match status" value="1"/>
</dbReference>
<evidence type="ECO:0000256" key="1">
    <source>
        <dbReference type="ARBA" id="ARBA00001964"/>
    </source>
</evidence>
<keyword evidence="6" id="KW-0670">Pyruvate</keyword>
<dbReference type="InterPro" id="IPR005475">
    <property type="entry name" value="Transketolase-like_Pyr-bd"/>
</dbReference>
<dbReference type="PANTHER" id="PTHR43257:SF2">
    <property type="entry name" value="PYRUVATE DEHYDROGENASE E1 COMPONENT SUBUNIT BETA"/>
    <property type="match status" value="1"/>
</dbReference>
<dbReference type="OrthoDB" id="9771835at2"/>
<dbReference type="Pfam" id="PF02779">
    <property type="entry name" value="Transket_pyr"/>
    <property type="match status" value="1"/>
</dbReference>
<dbReference type="InterPro" id="IPR009014">
    <property type="entry name" value="Transketo_C/PFOR_II"/>
</dbReference>
<dbReference type="InterPro" id="IPR029061">
    <property type="entry name" value="THDP-binding"/>
</dbReference>
<evidence type="ECO:0000313" key="7">
    <source>
        <dbReference type="Proteomes" id="UP000007113"/>
    </source>
</evidence>
<dbReference type="SUPFAM" id="SSF52518">
    <property type="entry name" value="Thiamin diphosphate-binding fold (THDP-binding)"/>
    <property type="match status" value="2"/>
</dbReference>
<dbReference type="FunFam" id="3.40.50.920:FF:000001">
    <property type="entry name" value="Pyruvate dehydrogenase E1 beta subunit"/>
    <property type="match status" value="1"/>
</dbReference>
<dbReference type="GO" id="GO:0003863">
    <property type="term" value="F:branched-chain 2-oxo acid dehydrogenase activity"/>
    <property type="evidence" value="ECO:0007669"/>
    <property type="project" value="UniProtKB-EC"/>
</dbReference>
<name>G8NZ13_GRAMM</name>
<dbReference type="CDD" id="cd02000">
    <property type="entry name" value="TPP_E1_PDC_ADC_BCADC"/>
    <property type="match status" value="1"/>
</dbReference>
<dbReference type="KEGG" id="gma:AciX8_1322"/>
<organism evidence="6 7">
    <name type="scientific">Granulicella mallensis (strain ATCC BAA-1857 / DSM 23137 / MP5ACTX8)</name>
    <dbReference type="NCBI Taxonomy" id="682795"/>
    <lineage>
        <taxon>Bacteria</taxon>
        <taxon>Pseudomonadati</taxon>
        <taxon>Acidobacteriota</taxon>
        <taxon>Terriglobia</taxon>
        <taxon>Terriglobales</taxon>
        <taxon>Acidobacteriaceae</taxon>
        <taxon>Granulicella</taxon>
    </lineage>
</organism>
<protein>
    <submittedName>
        <fullName evidence="6">3-methyl-2-oxobutanoate dehydrogenase (2-methylpropanoyl-transferring), Pyruvate dehydrogenase (Acetyl-transferring)</fullName>
        <ecNumber evidence="6">1.2.4.1</ecNumber>
        <ecNumber evidence="6">1.2.4.4</ecNumber>
    </submittedName>
</protein>
<comment type="function">
    <text evidence="2">E1 component of the 2-oxoglutarate dehydrogenase (OGDH) complex which catalyzes the decarboxylation of 2-oxoglutarate, the first step in the conversion of 2-oxoglutarate to succinyl-CoA and CO(2).</text>
</comment>
<dbReference type="CDD" id="cd07036">
    <property type="entry name" value="TPP_PYR_E1-PDHc-beta_like"/>
    <property type="match status" value="1"/>
</dbReference>
<dbReference type="GO" id="GO:0004739">
    <property type="term" value="F:pyruvate dehydrogenase (acetyl-transferring) activity"/>
    <property type="evidence" value="ECO:0007669"/>
    <property type="project" value="UniProtKB-EC"/>
</dbReference>
<evidence type="ECO:0000313" key="6">
    <source>
        <dbReference type="EMBL" id="AEU35665.1"/>
    </source>
</evidence>
<comment type="cofactor">
    <cofactor evidence="1">
        <name>thiamine diphosphate</name>
        <dbReference type="ChEBI" id="CHEBI:58937"/>
    </cofactor>
</comment>
<keyword evidence="4" id="KW-0786">Thiamine pyrophosphate</keyword>
<accession>G8NZ13</accession>
<dbReference type="AlphaFoldDB" id="G8NZ13"/>
<proteinExistence type="predicted"/>
<sequence>MSNSKATVSSAGEPVAAGLSAAQLIEFYRLMYLSRRTDDREILLKRQQKIFFQISCAGHEALLVAAGLAMKPGYDWFFPYYRDRALCLALGNTVEDQLLQAVGAADDPASGGRQMPSHWTSRQLNIVSPSSSTATQCLHAIGCAEAGRYFTQHPEAAKKADGDYREFKDVKFHADEVVYVSIGEGSTSQGEFWESLNTASNSKLPVLYVVEDNGYAISTPVEANTPGGNISRLISNFPNFHFAEVDGTDAVASYQAMVEAVAYCRSGKGPALVHGHVVRPYSHSLSDDERQYRSEEELQADALRDPISRMQMWLLREGILDAQGINELERKVDEEVQHASDRALAAVLPQPDTILRHVYSEDFDPTTESLERGAEPTADSNERTMLDLINACLQDEMRRDERIVIFGEDVADATRDKELRAGKLKGKGGVFKVTAGLQKEFGNDRAWNSPLAEANITGRAIGMAVRGMKPVVEIQFFDYIWPAMHQMRNELSVMRWRSNGQFSCPLVMRVPIGGYLTGGSIYHSQSGESIFTHTPGVRVIMPSNALDAIGLLRTAIRCDDPVLFLEHKRLYRETFGRSAYPGPNYTIPFGKAKTVKEGKDLTVITYGAVVPRALQAAQRMQREKGVDVEVIDLRSLSPYDWEAIATSVRKTSKVIVAHEDMLSWGYGAEIAARIGDELFHDLDAPVRRVGSMDTFVAYQPLLEDVILPQPEHLFQAMSDLAAF</sequence>
<keyword evidence="3 6" id="KW-0560">Oxidoreductase</keyword>
<dbReference type="eggNOG" id="COG1071">
    <property type="taxonomic scope" value="Bacteria"/>
</dbReference>
<dbReference type="InterPro" id="IPR033248">
    <property type="entry name" value="Transketolase_C"/>
</dbReference>
<dbReference type="Pfam" id="PF02780">
    <property type="entry name" value="Transketolase_C"/>
    <property type="match status" value="1"/>
</dbReference>
<evidence type="ECO:0000256" key="2">
    <source>
        <dbReference type="ARBA" id="ARBA00003906"/>
    </source>
</evidence>
<reference evidence="6 7" key="1">
    <citation type="submission" date="2011-11" db="EMBL/GenBank/DDBJ databases">
        <title>Complete sequence of Granulicella mallensis MP5ACTX8.</title>
        <authorList>
            <consortium name="US DOE Joint Genome Institute"/>
            <person name="Lucas S."/>
            <person name="Copeland A."/>
            <person name="Lapidus A."/>
            <person name="Cheng J.-F."/>
            <person name="Goodwin L."/>
            <person name="Pitluck S."/>
            <person name="Peters L."/>
            <person name="Lu M."/>
            <person name="Detter J.C."/>
            <person name="Han C."/>
            <person name="Tapia R."/>
            <person name="Land M."/>
            <person name="Hauser L."/>
            <person name="Kyrpides N."/>
            <person name="Ivanova N."/>
            <person name="Mikhailova N."/>
            <person name="Pagani I."/>
            <person name="Rawat S."/>
            <person name="Mannisto M."/>
            <person name="Haggblom M."/>
            <person name="Woyke T."/>
        </authorList>
    </citation>
    <scope>NUCLEOTIDE SEQUENCE [LARGE SCALE GENOMIC DNA]</scope>
    <source>
        <strain evidence="7">ATCC BAA-1857 / DSM 23137 / MP5ACTX8</strain>
    </source>
</reference>
<dbReference type="STRING" id="682795.AciX8_1322"/>
<evidence type="ECO:0000259" key="5">
    <source>
        <dbReference type="SMART" id="SM00861"/>
    </source>
</evidence>
<dbReference type="Gene3D" id="3.40.50.920">
    <property type="match status" value="1"/>
</dbReference>
<keyword evidence="7" id="KW-1185">Reference proteome</keyword>